<dbReference type="EMBL" id="FNSQ01000005">
    <property type="protein sequence ID" value="SEB47145.1"/>
    <property type="molecule type" value="Genomic_DNA"/>
</dbReference>
<name>A0A1H4JMF3_9MICO</name>
<dbReference type="Proteomes" id="UP000183750">
    <property type="component" value="Unassembled WGS sequence"/>
</dbReference>
<dbReference type="AlphaFoldDB" id="A0A1H4JMF3"/>
<accession>A0A1H4JMF3</accession>
<gene>
    <name evidence="2" type="ORF">SAMN04489807_0908</name>
</gene>
<feature type="region of interest" description="Disordered" evidence="1">
    <location>
        <begin position="1"/>
        <end position="57"/>
    </location>
</feature>
<evidence type="ECO:0000313" key="2">
    <source>
        <dbReference type="EMBL" id="SEB47145.1"/>
    </source>
</evidence>
<sequence length="57" mass="6285">MSDLESTPDDGRAESDETPMIPDELAPRQQSEDPVPNDPDLAGSSDEERVEERVDDV</sequence>
<reference evidence="3" key="1">
    <citation type="submission" date="2016-10" db="EMBL/GenBank/DDBJ databases">
        <authorList>
            <person name="Varghese N."/>
            <person name="Submissions S."/>
        </authorList>
    </citation>
    <scope>NUCLEOTIDE SEQUENCE [LARGE SCALE GENOMIC DNA]</scope>
    <source>
        <strain evidence="3">DSM 16089</strain>
    </source>
</reference>
<keyword evidence="3" id="KW-1185">Reference proteome</keyword>
<proteinExistence type="predicted"/>
<protein>
    <submittedName>
        <fullName evidence="2">Uncharacterized protein</fullName>
    </submittedName>
</protein>
<evidence type="ECO:0000256" key="1">
    <source>
        <dbReference type="SAM" id="MobiDB-lite"/>
    </source>
</evidence>
<organism evidence="2 3">
    <name type="scientific">Microbacterium hydrocarbonoxydans</name>
    <dbReference type="NCBI Taxonomy" id="273678"/>
    <lineage>
        <taxon>Bacteria</taxon>
        <taxon>Bacillati</taxon>
        <taxon>Actinomycetota</taxon>
        <taxon>Actinomycetes</taxon>
        <taxon>Micrococcales</taxon>
        <taxon>Microbacteriaceae</taxon>
        <taxon>Microbacterium</taxon>
    </lineage>
</organism>
<feature type="compositionally biased region" description="Basic and acidic residues" evidence="1">
    <location>
        <begin position="46"/>
        <end position="57"/>
    </location>
</feature>
<evidence type="ECO:0000313" key="3">
    <source>
        <dbReference type="Proteomes" id="UP000183750"/>
    </source>
</evidence>
<dbReference type="RefSeq" id="WP_157519582.1">
    <property type="nucleotide sequence ID" value="NZ_FNSQ01000005.1"/>
</dbReference>